<sequence>MRGALCLAALFLVLGAAPAHALLCIPLVGCSCTVTASDITFDSFSPLDGEQQASGVIEVDCTGVADVAPSVIARLDDGLYGSMAARQMRTAGAQQLLYNIYTGSAVNAPVWGDLTGGAANTTITGGLLSIGHWTTSREMFGRAYPTTATTPGGYSDTVVVTIIW</sequence>
<feature type="chain" id="PRO_5026103154" evidence="1">
    <location>
        <begin position="22"/>
        <end position="164"/>
    </location>
</feature>
<reference evidence="4" key="1">
    <citation type="submission" date="2019-12" db="EMBL/GenBank/DDBJ databases">
        <title>Complete genome of Terracaulis silvestris 0127_4.</title>
        <authorList>
            <person name="Vieira S."/>
            <person name="Riedel T."/>
            <person name="Sproer C."/>
            <person name="Pascual J."/>
            <person name="Boedeker C."/>
            <person name="Overmann J."/>
        </authorList>
    </citation>
    <scope>NUCLEOTIDE SEQUENCE [LARGE SCALE GENOMIC DNA]</scope>
    <source>
        <strain evidence="4">0127_4</strain>
    </source>
</reference>
<gene>
    <name evidence="3" type="ORF">DSM104635_00643</name>
</gene>
<dbReference type="RefSeq" id="WP_158764818.1">
    <property type="nucleotide sequence ID" value="NZ_CP047045.1"/>
</dbReference>
<evidence type="ECO:0000313" key="3">
    <source>
        <dbReference type="EMBL" id="QGZ93829.1"/>
    </source>
</evidence>
<dbReference type="Proteomes" id="UP000431269">
    <property type="component" value="Chromosome"/>
</dbReference>
<dbReference type="KEGG" id="tsv:DSM104635_00643"/>
<dbReference type="InterPro" id="IPR007893">
    <property type="entry name" value="Spore_coat_U/FanG"/>
</dbReference>
<protein>
    <submittedName>
        <fullName evidence="3">Putative secreted protein</fullName>
    </submittedName>
</protein>
<feature type="signal peptide" evidence="1">
    <location>
        <begin position="1"/>
        <end position="21"/>
    </location>
</feature>
<evidence type="ECO:0000259" key="2">
    <source>
        <dbReference type="Pfam" id="PF05229"/>
    </source>
</evidence>
<dbReference type="PANTHER" id="PTHR37089:SF3">
    <property type="entry name" value="EXPORTED PROTEIN"/>
    <property type="match status" value="1"/>
</dbReference>
<dbReference type="AlphaFoldDB" id="A0A6I6MHF2"/>
<dbReference type="EMBL" id="CP047045">
    <property type="protein sequence ID" value="QGZ93829.1"/>
    <property type="molecule type" value="Genomic_DNA"/>
</dbReference>
<evidence type="ECO:0000313" key="4">
    <source>
        <dbReference type="Proteomes" id="UP000431269"/>
    </source>
</evidence>
<dbReference type="Pfam" id="PF05229">
    <property type="entry name" value="SCPU"/>
    <property type="match status" value="1"/>
</dbReference>
<dbReference type="PROSITE" id="PS51257">
    <property type="entry name" value="PROKAR_LIPOPROTEIN"/>
    <property type="match status" value="1"/>
</dbReference>
<dbReference type="InterPro" id="IPR053167">
    <property type="entry name" value="Spore_coat_component"/>
</dbReference>
<dbReference type="PANTHER" id="PTHR37089">
    <property type="entry name" value="PROTEIN U-RELATED"/>
    <property type="match status" value="1"/>
</dbReference>
<keyword evidence="4" id="KW-1185">Reference proteome</keyword>
<feature type="domain" description="Spore coat protein U/FanG" evidence="2">
    <location>
        <begin position="28"/>
        <end position="161"/>
    </location>
</feature>
<keyword evidence="1" id="KW-0732">Signal</keyword>
<accession>A0A6I6MHF2</accession>
<name>A0A6I6MHF2_9CAUL</name>
<proteinExistence type="predicted"/>
<evidence type="ECO:0000256" key="1">
    <source>
        <dbReference type="SAM" id="SignalP"/>
    </source>
</evidence>
<organism evidence="3 4">
    <name type="scientific">Terricaulis silvestris</name>
    <dbReference type="NCBI Taxonomy" id="2686094"/>
    <lineage>
        <taxon>Bacteria</taxon>
        <taxon>Pseudomonadati</taxon>
        <taxon>Pseudomonadota</taxon>
        <taxon>Alphaproteobacteria</taxon>
        <taxon>Caulobacterales</taxon>
        <taxon>Caulobacteraceae</taxon>
        <taxon>Terricaulis</taxon>
    </lineage>
</organism>